<dbReference type="EMBL" id="JAMJPJ010000007">
    <property type="protein sequence ID" value="MCL7929648.1"/>
    <property type="molecule type" value="Genomic_DNA"/>
</dbReference>
<protein>
    <recommendedName>
        <fullName evidence="3">PAS domain-containing protein</fullName>
    </recommendedName>
</protein>
<gene>
    <name evidence="1" type="ORF">M8006_06555</name>
</gene>
<evidence type="ECO:0000313" key="1">
    <source>
        <dbReference type="EMBL" id="MCL7929648.1"/>
    </source>
</evidence>
<keyword evidence="2" id="KW-1185">Reference proteome</keyword>
<reference evidence="1" key="1">
    <citation type="submission" date="2022-05" db="EMBL/GenBank/DDBJ databases">
        <title>Halomonas geminus sp. nov. and Halomonas llamarensis sp. nov. isolated from high-altitude salars of the Atacama Desert.</title>
        <authorList>
            <person name="Hintersatz C."/>
            <person name="Rojas L.A."/>
            <person name="Wei T.-S."/>
            <person name="Kutschke S."/>
            <person name="Lehmann F."/>
            <person name="Jain R."/>
            <person name="Pollmann K."/>
        </authorList>
    </citation>
    <scope>NUCLEOTIDE SEQUENCE</scope>
    <source>
        <strain evidence="1">ATCHA</strain>
    </source>
</reference>
<organism evidence="1 2">
    <name type="scientific">Halomonas llamarensis</name>
    <dbReference type="NCBI Taxonomy" id="2945104"/>
    <lineage>
        <taxon>Bacteria</taxon>
        <taxon>Pseudomonadati</taxon>
        <taxon>Pseudomonadota</taxon>
        <taxon>Gammaproteobacteria</taxon>
        <taxon>Oceanospirillales</taxon>
        <taxon>Halomonadaceae</taxon>
        <taxon>Halomonas</taxon>
    </lineage>
</organism>
<evidence type="ECO:0000313" key="2">
    <source>
        <dbReference type="Proteomes" id="UP001165308"/>
    </source>
</evidence>
<comment type="caution">
    <text evidence="1">The sequence shown here is derived from an EMBL/GenBank/DDBJ whole genome shotgun (WGS) entry which is preliminary data.</text>
</comment>
<sequence>MSTPSQHDNNANDMTNKKATDDLLSLRFEQFYIAVEQSPVATAITNADGCIEFVNQ</sequence>
<dbReference type="RefSeq" id="WP_250080663.1">
    <property type="nucleotide sequence ID" value="NZ_JAMJPJ010000007.1"/>
</dbReference>
<proteinExistence type="predicted"/>
<dbReference type="Proteomes" id="UP001165308">
    <property type="component" value="Unassembled WGS sequence"/>
</dbReference>
<evidence type="ECO:0008006" key="3">
    <source>
        <dbReference type="Google" id="ProtNLM"/>
    </source>
</evidence>
<name>A0ABT0SP91_9GAMM</name>
<accession>A0ABT0SP91</accession>